<dbReference type="EnsemblPlants" id="KRH65713">
    <property type="protein sequence ID" value="KRH65713"/>
    <property type="gene ID" value="GLYMA_03G056500"/>
</dbReference>
<feature type="compositionally biased region" description="Basic residues" evidence="3">
    <location>
        <begin position="89"/>
        <end position="103"/>
    </location>
</feature>
<accession>A0A0R0KFR5</accession>
<dbReference type="Pfam" id="PF10262">
    <property type="entry name" value="Rdx"/>
    <property type="match status" value="1"/>
</dbReference>
<dbReference type="AlphaFoldDB" id="A0A0R0KFR5"/>
<evidence type="ECO:0000313" key="4">
    <source>
        <dbReference type="EMBL" id="KRH65713.1"/>
    </source>
</evidence>
<gene>
    <name evidence="5" type="primary">LOC100527643</name>
    <name evidence="4" type="ORF">GLYMA_03G056500</name>
</gene>
<keyword evidence="2" id="KW-0676">Redox-active center</keyword>
<dbReference type="InterPro" id="IPR036249">
    <property type="entry name" value="Thioredoxin-like_sf"/>
</dbReference>
<dbReference type="EMBL" id="CM000836">
    <property type="protein sequence ID" value="KRH65713.1"/>
    <property type="molecule type" value="Genomic_DNA"/>
</dbReference>
<dbReference type="GO" id="GO:0005789">
    <property type="term" value="C:endoplasmic reticulum membrane"/>
    <property type="evidence" value="ECO:0000318"/>
    <property type="project" value="GO_Central"/>
</dbReference>
<dbReference type="Gramene" id="KRH65713">
    <property type="protein sequence ID" value="KRH65713"/>
    <property type="gene ID" value="GLYMA_03G056500"/>
</dbReference>
<dbReference type="NCBIfam" id="TIGR02174">
    <property type="entry name" value="CXXU_selWTH"/>
    <property type="match status" value="1"/>
</dbReference>
<proteinExistence type="predicted"/>
<dbReference type="GO" id="GO:0045454">
    <property type="term" value="P:cell redox homeostasis"/>
    <property type="evidence" value="ECO:0000318"/>
    <property type="project" value="GO_Central"/>
</dbReference>
<dbReference type="OrthoDB" id="60822at2759"/>
<evidence type="ECO:0000256" key="2">
    <source>
        <dbReference type="ARBA" id="ARBA00023284"/>
    </source>
</evidence>
<dbReference type="InterPro" id="IPR019389">
    <property type="entry name" value="Selenoprotein_T"/>
</dbReference>
<dbReference type="SUPFAM" id="SSF52833">
    <property type="entry name" value="Thioredoxin-like"/>
    <property type="match status" value="1"/>
</dbReference>
<evidence type="ECO:0000313" key="6">
    <source>
        <dbReference type="Proteomes" id="UP000008827"/>
    </source>
</evidence>
<reference evidence="4 5" key="1">
    <citation type="journal article" date="2010" name="Nature">
        <title>Genome sequence of the palaeopolyploid soybean.</title>
        <authorList>
            <person name="Schmutz J."/>
            <person name="Cannon S.B."/>
            <person name="Schlueter J."/>
            <person name="Ma J."/>
            <person name="Mitros T."/>
            <person name="Nelson W."/>
            <person name="Hyten D.L."/>
            <person name="Song Q."/>
            <person name="Thelen J.J."/>
            <person name="Cheng J."/>
            <person name="Xu D."/>
            <person name="Hellsten U."/>
            <person name="May G.D."/>
            <person name="Yu Y."/>
            <person name="Sakurai T."/>
            <person name="Umezawa T."/>
            <person name="Bhattacharyya M.K."/>
            <person name="Sandhu D."/>
            <person name="Valliyodan B."/>
            <person name="Lindquist E."/>
            <person name="Peto M."/>
            <person name="Grant D."/>
            <person name="Shu S."/>
            <person name="Goodstein D."/>
            <person name="Barry K."/>
            <person name="Futrell-Griggs M."/>
            <person name="Abernathy B."/>
            <person name="Du J."/>
            <person name="Tian Z."/>
            <person name="Zhu L."/>
            <person name="Gill N."/>
            <person name="Joshi T."/>
            <person name="Libault M."/>
            <person name="Sethuraman A."/>
            <person name="Zhang X.-C."/>
            <person name="Shinozaki K."/>
            <person name="Nguyen H.T."/>
            <person name="Wing R.A."/>
            <person name="Cregan P."/>
            <person name="Specht J."/>
            <person name="Grimwood J."/>
            <person name="Rokhsar D."/>
            <person name="Stacey G."/>
            <person name="Shoemaker R.C."/>
            <person name="Jackson S.A."/>
        </authorList>
    </citation>
    <scope>NUCLEOTIDE SEQUENCE [LARGE SCALE GENOMIC DNA]</scope>
    <source>
        <strain evidence="5">cv. Williams 82</strain>
        <tissue evidence="4">Callus</tissue>
    </source>
</reference>
<dbReference type="Proteomes" id="UP000008827">
    <property type="component" value="Chromosome 3"/>
</dbReference>
<organism evidence="4">
    <name type="scientific">Glycine max</name>
    <name type="common">Soybean</name>
    <name type="synonym">Glycine hispida</name>
    <dbReference type="NCBI Taxonomy" id="3847"/>
    <lineage>
        <taxon>Eukaryota</taxon>
        <taxon>Viridiplantae</taxon>
        <taxon>Streptophyta</taxon>
        <taxon>Embryophyta</taxon>
        <taxon>Tracheophyta</taxon>
        <taxon>Spermatophyta</taxon>
        <taxon>Magnoliopsida</taxon>
        <taxon>eudicotyledons</taxon>
        <taxon>Gunneridae</taxon>
        <taxon>Pentapetalae</taxon>
        <taxon>rosids</taxon>
        <taxon>fabids</taxon>
        <taxon>Fabales</taxon>
        <taxon>Fabaceae</taxon>
        <taxon>Papilionoideae</taxon>
        <taxon>50 kb inversion clade</taxon>
        <taxon>NPAAA clade</taxon>
        <taxon>indigoferoid/millettioid clade</taxon>
        <taxon>Phaseoleae</taxon>
        <taxon>Glycine</taxon>
        <taxon>Glycine subgen. Soja</taxon>
    </lineage>
</organism>
<evidence type="ECO:0008006" key="7">
    <source>
        <dbReference type="Google" id="ProtNLM"/>
    </source>
</evidence>
<evidence type="ECO:0000313" key="5">
    <source>
        <dbReference type="EnsemblPlants" id="KRH65713"/>
    </source>
</evidence>
<dbReference type="PANTHER" id="PTHR13544:SF0">
    <property type="entry name" value="THIOREDOXIN REDUCTASE-LIKE SELENOPROTEIN T"/>
    <property type="match status" value="1"/>
</dbReference>
<reference evidence="5" key="2">
    <citation type="submission" date="2018-02" db="UniProtKB">
        <authorList>
            <consortium name="EnsemblPlants"/>
        </authorList>
    </citation>
    <scope>IDENTIFICATION</scope>
    <source>
        <strain evidence="5">Williams 82</strain>
    </source>
</reference>
<dbReference type="InterPro" id="IPR011893">
    <property type="entry name" value="Selenoprotein_Rdx-typ"/>
</dbReference>
<reference evidence="4" key="3">
    <citation type="submission" date="2018-07" db="EMBL/GenBank/DDBJ databases">
        <title>WGS assembly of Glycine max.</title>
        <authorList>
            <person name="Schmutz J."/>
            <person name="Cannon S."/>
            <person name="Schlueter J."/>
            <person name="Ma J."/>
            <person name="Mitros T."/>
            <person name="Nelson W."/>
            <person name="Hyten D."/>
            <person name="Song Q."/>
            <person name="Thelen J."/>
            <person name="Cheng J."/>
            <person name="Xu D."/>
            <person name="Hellsten U."/>
            <person name="May G."/>
            <person name="Yu Y."/>
            <person name="Sakurai T."/>
            <person name="Umezawa T."/>
            <person name="Bhattacharyya M."/>
            <person name="Sandhu D."/>
            <person name="Valliyodan B."/>
            <person name="Lindquist E."/>
            <person name="Peto M."/>
            <person name="Grant D."/>
            <person name="Shu S."/>
            <person name="Goodstein D."/>
            <person name="Barry K."/>
            <person name="Futrell-Griggs M."/>
            <person name="Abernathy B."/>
            <person name="Du J."/>
            <person name="Tian Z."/>
            <person name="Zhu L."/>
            <person name="Gill N."/>
            <person name="Joshi T."/>
            <person name="Libault M."/>
            <person name="Sethuraman A."/>
            <person name="Zhang X."/>
            <person name="Shinozaki K."/>
            <person name="Nguyen H."/>
            <person name="Wing R."/>
            <person name="Cregan P."/>
            <person name="Specht J."/>
            <person name="Grimwood J."/>
            <person name="Rokhsar D."/>
            <person name="Stacey G."/>
            <person name="Shoemaker R."/>
            <person name="Jackson S."/>
        </authorList>
    </citation>
    <scope>NUCLEOTIDE SEQUENCE</scope>
    <source>
        <tissue evidence="4">Callus</tissue>
    </source>
</reference>
<feature type="region of interest" description="Disordered" evidence="3">
    <location>
        <begin position="86"/>
        <end position="108"/>
    </location>
</feature>
<name>A0A0R0KFR5_SOYBN</name>
<evidence type="ECO:0000256" key="1">
    <source>
        <dbReference type="ARBA" id="ARBA00022729"/>
    </source>
</evidence>
<dbReference type="OMA" id="FQIIDFH"/>
<protein>
    <recommendedName>
        <fullName evidence="7">SelT-like protein</fullName>
    </recommendedName>
</protein>
<evidence type="ECO:0000256" key="3">
    <source>
        <dbReference type="SAM" id="MobiDB-lite"/>
    </source>
</evidence>
<dbReference type="PANTHER" id="PTHR13544">
    <property type="entry name" value="SELENOPROTEIN T"/>
    <property type="match status" value="1"/>
</dbReference>
<dbReference type="STRING" id="3847.A0A0R0KFR5"/>
<dbReference type="Gene3D" id="3.40.30.10">
    <property type="entry name" value="Glutaredoxin"/>
    <property type="match status" value="1"/>
</dbReference>
<dbReference type="ExpressionAtlas" id="A0A0R0KFR5">
    <property type="expression patterns" value="baseline and differential"/>
</dbReference>
<sequence>MAIGIFEQSFGFSPIVRRHCKFASKPVGSYIKFSHTDPPKAPLHHILSLTLFFFQVSMDRTQILLVGLPIFLFFSDILNLFSPQPSPKPTHHHLPPIHPKPHPQPHLQQPLEFPTQKQSGIGLIGIGNTVSIDFCTSCSYKGNAVTVKNMLESEFPGINVVLANYPPPLPKRILGKVVPVVQTGIIVAIVAGDQIFPRLGITPPPWYYSLRANKFRSIASTWLLTNFLQSFLQSSGAFEVYCNGDLVFSKLKENRFPGEIELRELVGRRLANTRFVSGIEGGVGL</sequence>
<keyword evidence="6" id="KW-1185">Reference proteome</keyword>
<dbReference type="GO" id="GO:0004791">
    <property type="term" value="F:thioredoxin-disulfide reductase (NADPH) activity"/>
    <property type="evidence" value="ECO:0000318"/>
    <property type="project" value="GO_Central"/>
</dbReference>
<keyword evidence="1" id="KW-0732">Signal</keyword>